<evidence type="ECO:0000256" key="1">
    <source>
        <dbReference type="SAM" id="MobiDB-lite"/>
    </source>
</evidence>
<evidence type="ECO:0000256" key="2">
    <source>
        <dbReference type="SAM" id="SignalP"/>
    </source>
</evidence>
<accession>A0A2M9XH64</accession>
<feature type="compositionally biased region" description="Basic and acidic residues" evidence="1">
    <location>
        <begin position="35"/>
        <end position="49"/>
    </location>
</feature>
<gene>
    <name evidence="3" type="ORF">CH357_00105</name>
</gene>
<reference evidence="3 4" key="1">
    <citation type="submission" date="2017-07" db="EMBL/GenBank/DDBJ databases">
        <title>Leptospira spp. isolated from tropical soils.</title>
        <authorList>
            <person name="Thibeaux R."/>
            <person name="Iraola G."/>
            <person name="Ferres I."/>
            <person name="Bierque E."/>
            <person name="Girault D."/>
            <person name="Soupe-Gilbert M.-E."/>
            <person name="Picardeau M."/>
            <person name="Goarant C."/>
        </authorList>
    </citation>
    <scope>NUCLEOTIDE SEQUENCE [LARGE SCALE GENOMIC DNA]</scope>
    <source>
        <strain evidence="3 4">MCA1-C-A1</strain>
    </source>
</reference>
<dbReference type="Proteomes" id="UP000232196">
    <property type="component" value="Unassembled WGS sequence"/>
</dbReference>
<keyword evidence="4" id="KW-1185">Reference proteome</keyword>
<feature type="signal peptide" evidence="2">
    <location>
        <begin position="1"/>
        <end position="26"/>
    </location>
</feature>
<feature type="region of interest" description="Disordered" evidence="1">
    <location>
        <begin position="26"/>
        <end position="95"/>
    </location>
</feature>
<organism evidence="3 4">
    <name type="scientific">Leptospira hartskeerlii</name>
    <dbReference type="NCBI Taxonomy" id="2023177"/>
    <lineage>
        <taxon>Bacteria</taxon>
        <taxon>Pseudomonadati</taxon>
        <taxon>Spirochaetota</taxon>
        <taxon>Spirochaetia</taxon>
        <taxon>Leptospirales</taxon>
        <taxon>Leptospiraceae</taxon>
        <taxon>Leptospira</taxon>
    </lineage>
</organism>
<dbReference type="OrthoDB" id="346244at2"/>
<keyword evidence="2" id="KW-0732">Signal</keyword>
<sequence>MNLFKKILVTLLVSAIALFGFTGVSAQETTGDAPAKTEDAGAPKAEKKEKKAKKKKAKKKHHKHHKKDAKKGKEEGTKSDSTPAPAEEGAGEEQQ</sequence>
<name>A0A2M9XH64_9LEPT</name>
<evidence type="ECO:0000313" key="4">
    <source>
        <dbReference type="Proteomes" id="UP000232196"/>
    </source>
</evidence>
<comment type="caution">
    <text evidence="3">The sequence shown here is derived from an EMBL/GenBank/DDBJ whole genome shotgun (WGS) entry which is preliminary data.</text>
</comment>
<proteinExistence type="predicted"/>
<dbReference type="EMBL" id="NPDN01000001">
    <property type="protein sequence ID" value="PJZ27013.1"/>
    <property type="molecule type" value="Genomic_DNA"/>
</dbReference>
<evidence type="ECO:0000313" key="3">
    <source>
        <dbReference type="EMBL" id="PJZ27013.1"/>
    </source>
</evidence>
<feature type="chain" id="PRO_5014734955" evidence="2">
    <location>
        <begin position="27"/>
        <end position="95"/>
    </location>
</feature>
<dbReference type="RefSeq" id="WP_100704765.1">
    <property type="nucleotide sequence ID" value="NZ_NPDL01000004.1"/>
</dbReference>
<dbReference type="AlphaFoldDB" id="A0A2M9XH64"/>
<feature type="compositionally biased region" description="Basic residues" evidence="1">
    <location>
        <begin position="50"/>
        <end position="70"/>
    </location>
</feature>
<protein>
    <submittedName>
        <fullName evidence="3">Uncharacterized protein</fullName>
    </submittedName>
</protein>